<accession>A0A9W7LGT0</accession>
<reference evidence="6" key="1">
    <citation type="submission" date="2023-05" db="EMBL/GenBank/DDBJ databases">
        <title>Genome and transcriptome analyses reveal genes involved in the formation of fine ridges on petal epidermal cells in Hibiscus trionum.</title>
        <authorList>
            <person name="Koshimizu S."/>
            <person name="Masuda S."/>
            <person name="Ishii T."/>
            <person name="Shirasu K."/>
            <person name="Hoshino A."/>
            <person name="Arita M."/>
        </authorList>
    </citation>
    <scope>NUCLEOTIDE SEQUENCE</scope>
    <source>
        <strain evidence="6">Hamamatsu line</strain>
    </source>
</reference>
<dbReference type="PROSITE" id="PS51005">
    <property type="entry name" value="NAC"/>
    <property type="match status" value="1"/>
</dbReference>
<name>A0A9W7LGT0_HIBTR</name>
<evidence type="ECO:0000313" key="7">
    <source>
        <dbReference type="Proteomes" id="UP001165190"/>
    </source>
</evidence>
<gene>
    <name evidence="6" type="ORF">HRI_000112100</name>
</gene>
<dbReference type="InterPro" id="IPR003441">
    <property type="entry name" value="NAC-dom"/>
</dbReference>
<organism evidence="6 7">
    <name type="scientific">Hibiscus trionum</name>
    <name type="common">Flower of an hour</name>
    <dbReference type="NCBI Taxonomy" id="183268"/>
    <lineage>
        <taxon>Eukaryota</taxon>
        <taxon>Viridiplantae</taxon>
        <taxon>Streptophyta</taxon>
        <taxon>Embryophyta</taxon>
        <taxon>Tracheophyta</taxon>
        <taxon>Spermatophyta</taxon>
        <taxon>Magnoliopsida</taxon>
        <taxon>eudicotyledons</taxon>
        <taxon>Gunneridae</taxon>
        <taxon>Pentapetalae</taxon>
        <taxon>rosids</taxon>
        <taxon>malvids</taxon>
        <taxon>Malvales</taxon>
        <taxon>Malvaceae</taxon>
        <taxon>Malvoideae</taxon>
        <taxon>Hibiscus</taxon>
    </lineage>
</organism>
<evidence type="ECO:0000256" key="4">
    <source>
        <dbReference type="ARBA" id="ARBA00023242"/>
    </source>
</evidence>
<proteinExistence type="predicted"/>
<evidence type="ECO:0000259" key="5">
    <source>
        <dbReference type="PROSITE" id="PS51005"/>
    </source>
</evidence>
<dbReference type="GO" id="GO:0006355">
    <property type="term" value="P:regulation of DNA-templated transcription"/>
    <property type="evidence" value="ECO:0007669"/>
    <property type="project" value="InterPro"/>
</dbReference>
<evidence type="ECO:0000313" key="6">
    <source>
        <dbReference type="EMBL" id="GMI64428.1"/>
    </source>
</evidence>
<protein>
    <recommendedName>
        <fullName evidence="5">NAC domain-containing protein</fullName>
    </recommendedName>
</protein>
<evidence type="ECO:0000256" key="1">
    <source>
        <dbReference type="ARBA" id="ARBA00023015"/>
    </source>
</evidence>
<dbReference type="GO" id="GO:0003677">
    <property type="term" value="F:DNA binding"/>
    <property type="evidence" value="ECO:0007669"/>
    <property type="project" value="UniProtKB-KW"/>
</dbReference>
<keyword evidence="4" id="KW-0539">Nucleus</keyword>
<feature type="domain" description="NAC" evidence="5">
    <location>
        <begin position="16"/>
        <end position="84"/>
    </location>
</feature>
<keyword evidence="3" id="KW-0804">Transcription</keyword>
<dbReference type="EMBL" id="BSYR01000003">
    <property type="protein sequence ID" value="GMI64428.1"/>
    <property type="molecule type" value="Genomic_DNA"/>
</dbReference>
<dbReference type="OrthoDB" id="988549at2759"/>
<comment type="caution">
    <text evidence="6">The sequence shown here is derived from an EMBL/GenBank/DDBJ whole genome shotgun (WGS) entry which is preliminary data.</text>
</comment>
<dbReference type="Proteomes" id="UP001165190">
    <property type="component" value="Unassembled WGS sequence"/>
</dbReference>
<evidence type="ECO:0000256" key="3">
    <source>
        <dbReference type="ARBA" id="ARBA00023163"/>
    </source>
</evidence>
<dbReference type="SUPFAM" id="SSF101941">
    <property type="entry name" value="NAC domain"/>
    <property type="match status" value="1"/>
</dbReference>
<evidence type="ECO:0000256" key="2">
    <source>
        <dbReference type="ARBA" id="ARBA00023125"/>
    </source>
</evidence>
<keyword evidence="1" id="KW-0805">Transcription regulation</keyword>
<keyword evidence="2" id="KW-0238">DNA-binding</keyword>
<keyword evidence="7" id="KW-1185">Reference proteome</keyword>
<dbReference type="AlphaFoldDB" id="A0A9W7LGT0"/>
<dbReference type="InterPro" id="IPR036093">
    <property type="entry name" value="NAC_dom_sf"/>
</dbReference>
<sequence>MQRKASISPHAINNLKFRGYGFIPSEQVLNEYLRDRTLLDRDYLVQDIIDLGHDICNYDPWDLPSCGSITPSDSVRFFRIPENV</sequence>